<organism evidence="2 3">
    <name type="scientific">Angomonas deanei</name>
    <dbReference type="NCBI Taxonomy" id="59799"/>
    <lineage>
        <taxon>Eukaryota</taxon>
        <taxon>Discoba</taxon>
        <taxon>Euglenozoa</taxon>
        <taxon>Kinetoplastea</taxon>
        <taxon>Metakinetoplastina</taxon>
        <taxon>Trypanosomatida</taxon>
        <taxon>Trypanosomatidae</taxon>
        <taxon>Strigomonadinae</taxon>
        <taxon>Angomonas</taxon>
    </lineage>
</organism>
<evidence type="ECO:0000256" key="1">
    <source>
        <dbReference type="SAM" id="Phobius"/>
    </source>
</evidence>
<feature type="transmembrane region" description="Helical" evidence="1">
    <location>
        <begin position="99"/>
        <end position="118"/>
    </location>
</feature>
<dbReference type="Proteomes" id="UP000515908">
    <property type="component" value="Chromosome 26"/>
</dbReference>
<accession>S9VPZ0</accession>
<evidence type="ECO:0000313" key="2">
    <source>
        <dbReference type="EMBL" id="CAD2222411.1"/>
    </source>
</evidence>
<protein>
    <submittedName>
        <fullName evidence="2">Uncharacterized protein</fullName>
    </submittedName>
</protein>
<sequence length="137" mass="15594">MRRNVTLRAAGLFATSAIFRDVRQKDVTQRLEAEKYAQEFQMHSMTEHPRSTFEYKSSAKGAEVGARNEAAFMNYEEFTPKTLAGKLAMPNDINLLTVAPIYCVLLCVASAAWGIFYWDIYTRKNYETVLIARPADL</sequence>
<keyword evidence="3" id="KW-1185">Reference proteome</keyword>
<proteinExistence type="predicted"/>
<evidence type="ECO:0000313" key="3">
    <source>
        <dbReference type="Proteomes" id="UP000515908"/>
    </source>
</evidence>
<keyword evidence="1" id="KW-1133">Transmembrane helix</keyword>
<dbReference type="EMBL" id="LR877170">
    <property type="protein sequence ID" value="CAD2222411.1"/>
    <property type="molecule type" value="Genomic_DNA"/>
</dbReference>
<name>S9VPZ0_9TRYP</name>
<gene>
    <name evidence="2" type="ORF">ADEAN_000995500</name>
</gene>
<dbReference type="VEuPathDB" id="TriTrypDB:ADEAN_000995500"/>
<dbReference type="OrthoDB" id="275586at2759"/>
<keyword evidence="1" id="KW-0472">Membrane</keyword>
<keyword evidence="1" id="KW-0812">Transmembrane</keyword>
<dbReference type="AlphaFoldDB" id="S9VPZ0"/>
<reference evidence="2 3" key="1">
    <citation type="submission" date="2020-08" db="EMBL/GenBank/DDBJ databases">
        <authorList>
            <person name="Newling K."/>
            <person name="Davey J."/>
            <person name="Forrester S."/>
        </authorList>
    </citation>
    <scope>NUCLEOTIDE SEQUENCE [LARGE SCALE GENOMIC DNA]</scope>
    <source>
        <strain evidence="3">Crithidia deanei Carvalho (ATCC PRA-265)</strain>
    </source>
</reference>